<evidence type="ECO:0000313" key="1">
    <source>
        <dbReference type="EMBL" id="TNN78507.1"/>
    </source>
</evidence>
<dbReference type="AlphaFoldDB" id="A0A4Z2IL76"/>
<sequence>MLLQKLSPPNHVILLYRGDAEASLDQVSHSSPEVEVVVLVEDVGGGRVQNSDKMMDALWFKQSVLPRAVLWKTFCETADATLPSSRYLDWAQNPAFHPALQLAGSVPQKEQSGRKISRPKEFSGEKGYWFSNTDVSSI</sequence>
<dbReference type="EMBL" id="SRLO01000073">
    <property type="protein sequence ID" value="TNN78507.1"/>
    <property type="molecule type" value="Genomic_DNA"/>
</dbReference>
<gene>
    <name evidence="1" type="ORF">EYF80_011290</name>
</gene>
<reference evidence="1 2" key="1">
    <citation type="submission" date="2019-03" db="EMBL/GenBank/DDBJ databases">
        <title>First draft genome of Liparis tanakae, snailfish: a comprehensive survey of snailfish specific genes.</title>
        <authorList>
            <person name="Kim W."/>
            <person name="Song I."/>
            <person name="Jeong J.-H."/>
            <person name="Kim D."/>
            <person name="Kim S."/>
            <person name="Ryu S."/>
            <person name="Song J.Y."/>
            <person name="Lee S.K."/>
        </authorList>
    </citation>
    <scope>NUCLEOTIDE SEQUENCE [LARGE SCALE GENOMIC DNA]</scope>
    <source>
        <tissue evidence="1">Muscle</tissue>
    </source>
</reference>
<evidence type="ECO:0000313" key="2">
    <source>
        <dbReference type="Proteomes" id="UP000314294"/>
    </source>
</evidence>
<comment type="caution">
    <text evidence="1">The sequence shown here is derived from an EMBL/GenBank/DDBJ whole genome shotgun (WGS) entry which is preliminary data.</text>
</comment>
<dbReference type="Proteomes" id="UP000314294">
    <property type="component" value="Unassembled WGS sequence"/>
</dbReference>
<proteinExistence type="predicted"/>
<protein>
    <submittedName>
        <fullName evidence="1">Uncharacterized protein</fullName>
    </submittedName>
</protein>
<name>A0A4Z2IL76_9TELE</name>
<accession>A0A4Z2IL76</accession>
<organism evidence="1 2">
    <name type="scientific">Liparis tanakae</name>
    <name type="common">Tanaka's snailfish</name>
    <dbReference type="NCBI Taxonomy" id="230148"/>
    <lineage>
        <taxon>Eukaryota</taxon>
        <taxon>Metazoa</taxon>
        <taxon>Chordata</taxon>
        <taxon>Craniata</taxon>
        <taxon>Vertebrata</taxon>
        <taxon>Euteleostomi</taxon>
        <taxon>Actinopterygii</taxon>
        <taxon>Neopterygii</taxon>
        <taxon>Teleostei</taxon>
        <taxon>Neoteleostei</taxon>
        <taxon>Acanthomorphata</taxon>
        <taxon>Eupercaria</taxon>
        <taxon>Perciformes</taxon>
        <taxon>Cottioidei</taxon>
        <taxon>Cottales</taxon>
        <taxon>Liparidae</taxon>
        <taxon>Liparis</taxon>
    </lineage>
</organism>
<keyword evidence="2" id="KW-1185">Reference proteome</keyword>